<keyword evidence="2" id="KW-1185">Reference proteome</keyword>
<protein>
    <submittedName>
        <fullName evidence="1">Uncharacterized protein</fullName>
    </submittedName>
</protein>
<evidence type="ECO:0000313" key="1">
    <source>
        <dbReference type="EMBL" id="KAK7430063.1"/>
    </source>
</evidence>
<gene>
    <name evidence="1" type="ORF">QQZ08_003454</name>
</gene>
<organism evidence="1 2">
    <name type="scientific">Neonectria magnoliae</name>
    <dbReference type="NCBI Taxonomy" id="2732573"/>
    <lineage>
        <taxon>Eukaryota</taxon>
        <taxon>Fungi</taxon>
        <taxon>Dikarya</taxon>
        <taxon>Ascomycota</taxon>
        <taxon>Pezizomycotina</taxon>
        <taxon>Sordariomycetes</taxon>
        <taxon>Hypocreomycetidae</taxon>
        <taxon>Hypocreales</taxon>
        <taxon>Nectriaceae</taxon>
        <taxon>Neonectria</taxon>
    </lineage>
</organism>
<accession>A0ABR1I8Z7</accession>
<dbReference type="EMBL" id="JAZAVK010000023">
    <property type="protein sequence ID" value="KAK7430063.1"/>
    <property type="molecule type" value="Genomic_DNA"/>
</dbReference>
<evidence type="ECO:0000313" key="2">
    <source>
        <dbReference type="Proteomes" id="UP001498421"/>
    </source>
</evidence>
<comment type="caution">
    <text evidence="1">The sequence shown here is derived from an EMBL/GenBank/DDBJ whole genome shotgun (WGS) entry which is preliminary data.</text>
</comment>
<reference evidence="1 2" key="1">
    <citation type="journal article" date="2025" name="Microbiol. Resour. Announc.">
        <title>Draft genome sequences for Neonectria magnoliae and Neonectria punicea, canker pathogens of Liriodendron tulipifera and Acer saccharum in West Virginia.</title>
        <authorList>
            <person name="Petronek H.M."/>
            <person name="Kasson M.T."/>
            <person name="Metheny A.M."/>
            <person name="Stauder C.M."/>
            <person name="Lovett B."/>
            <person name="Lynch S.C."/>
            <person name="Garnas J.R."/>
            <person name="Kasson L.R."/>
            <person name="Stajich J.E."/>
        </authorList>
    </citation>
    <scope>NUCLEOTIDE SEQUENCE [LARGE SCALE GENOMIC DNA]</scope>
    <source>
        <strain evidence="1 2">NRRL 64651</strain>
    </source>
</reference>
<proteinExistence type="predicted"/>
<name>A0ABR1I8Z7_9HYPO</name>
<dbReference type="Proteomes" id="UP001498421">
    <property type="component" value="Unassembled WGS sequence"/>
</dbReference>
<sequence length="411" mass="45883">MARLSLAQAVRPMTSMRSSGLSRSARNFSSSSAFGLKAVFTETDNPELNETLKNIQEKIIFPAYLPEKQRKLVFDAKSKTFLQQNPVIIELDGLEHKFTTLDRFKDIPNSKVALFNALKFMKTKEDWDNLGTLLAGYKKAGIRVRPAQYMRVIRQAGRNDQIYSIIECVKQAQKTGFELNTMEYIITLLSLISKQKITGAAPGNAKPVDGLRWTEEIIDLLQRSPHVNEDLPASQQAHNHPLIRGQLMFAQASAVQSLKLQEKPFDKELADLSDSAEALVSWWTRQVKEGEEIHTPATIDNMRPHKKDGVKNLKGHAASFGSSEWVRVLVLNIKAMSMAREVVGDAAKGLQPVEQKLEEVLAEFVGDLPRYNARSAQVYEDIIGKKPTWALPAETAAEPATEPATELTTEA</sequence>